<reference evidence="3 4" key="1">
    <citation type="journal article" date="2013" name="J. Microbiol.">
        <title>Mucilaginibacter ginsenosidivorax sp. nov., with ginsenoside converting activity isolated from sediment.</title>
        <authorList>
            <person name="Kim J.K."/>
            <person name="Choi T.E."/>
            <person name="Liu Q.M."/>
            <person name="Park H.Y."/>
            <person name="Yi T.H."/>
            <person name="Yoon M.H."/>
            <person name="Kim S.C."/>
            <person name="Im W.T."/>
        </authorList>
    </citation>
    <scope>NUCLEOTIDE SEQUENCE [LARGE SCALE GENOMIC DNA]</scope>
    <source>
        <strain evidence="3 4">KHI28</strain>
    </source>
</reference>
<evidence type="ECO:0000313" key="3">
    <source>
        <dbReference type="EMBL" id="QEC78698.1"/>
    </source>
</evidence>
<dbReference type="EMBL" id="CP042437">
    <property type="protein sequence ID" value="QEC78698.1"/>
    <property type="molecule type" value="Genomic_DNA"/>
</dbReference>
<dbReference type="CDD" id="cd00156">
    <property type="entry name" value="REC"/>
    <property type="match status" value="1"/>
</dbReference>
<dbReference type="InterPro" id="IPR052893">
    <property type="entry name" value="TCS_response_regulator"/>
</dbReference>
<feature type="modified residue" description="4-aspartylphosphate" evidence="1">
    <location>
        <position position="67"/>
    </location>
</feature>
<dbReference type="PROSITE" id="PS50110">
    <property type="entry name" value="RESPONSE_REGULATORY"/>
    <property type="match status" value="1"/>
</dbReference>
<evidence type="ECO:0000259" key="2">
    <source>
        <dbReference type="PROSITE" id="PS50110"/>
    </source>
</evidence>
<dbReference type="Gene3D" id="3.40.50.2300">
    <property type="match status" value="1"/>
</dbReference>
<dbReference type="KEGG" id="mgk:FSB76_23125"/>
<dbReference type="PANTHER" id="PTHR44520:SF2">
    <property type="entry name" value="RESPONSE REGULATOR RCP1"/>
    <property type="match status" value="1"/>
</dbReference>
<evidence type="ECO:0000256" key="1">
    <source>
        <dbReference type="PROSITE-ProRule" id="PRU00169"/>
    </source>
</evidence>
<dbReference type="SUPFAM" id="SSF52172">
    <property type="entry name" value="CheY-like"/>
    <property type="match status" value="1"/>
</dbReference>
<dbReference type="GO" id="GO:0000160">
    <property type="term" value="P:phosphorelay signal transduction system"/>
    <property type="evidence" value="ECO:0007669"/>
    <property type="project" value="InterPro"/>
</dbReference>
<feature type="domain" description="Response regulatory" evidence="2">
    <location>
        <begin position="9"/>
        <end position="136"/>
    </location>
</feature>
<sequence length="136" mass="15754">MDNMDTIPKIMVIDDGELDSIIFKLVVKRVLHNSNIESCNSGLTAINRLKFLIEKQPNELPDYIFLDIMMPLMDGWEFLLEYKKLKIEPIYKSKIYMLSSSIDRDNILKSLSNPWVEAYLAKPIDVPTLKSIFQAN</sequence>
<dbReference type="SMART" id="SM00448">
    <property type="entry name" value="REC"/>
    <property type="match status" value="1"/>
</dbReference>
<keyword evidence="1" id="KW-0597">Phosphoprotein</keyword>
<keyword evidence="4" id="KW-1185">Reference proteome</keyword>
<dbReference type="InterPro" id="IPR011006">
    <property type="entry name" value="CheY-like_superfamily"/>
</dbReference>
<dbReference type="Pfam" id="PF00072">
    <property type="entry name" value="Response_reg"/>
    <property type="match status" value="1"/>
</dbReference>
<name>A0A5B8W8X2_9SPHI</name>
<dbReference type="Proteomes" id="UP000321362">
    <property type="component" value="Chromosome"/>
</dbReference>
<protein>
    <submittedName>
        <fullName evidence="3">Response regulator</fullName>
    </submittedName>
</protein>
<gene>
    <name evidence="3" type="ORF">FSB76_23125</name>
</gene>
<proteinExistence type="predicted"/>
<dbReference type="PANTHER" id="PTHR44520">
    <property type="entry name" value="RESPONSE REGULATOR RCP1-RELATED"/>
    <property type="match status" value="1"/>
</dbReference>
<accession>A0A5B8W8X2</accession>
<dbReference type="InterPro" id="IPR001789">
    <property type="entry name" value="Sig_transdc_resp-reg_receiver"/>
</dbReference>
<dbReference type="AlphaFoldDB" id="A0A5B8W8X2"/>
<evidence type="ECO:0000313" key="4">
    <source>
        <dbReference type="Proteomes" id="UP000321362"/>
    </source>
</evidence>
<organism evidence="3 4">
    <name type="scientific">Mucilaginibacter ginsenosidivorax</name>
    <dbReference type="NCBI Taxonomy" id="862126"/>
    <lineage>
        <taxon>Bacteria</taxon>
        <taxon>Pseudomonadati</taxon>
        <taxon>Bacteroidota</taxon>
        <taxon>Sphingobacteriia</taxon>
        <taxon>Sphingobacteriales</taxon>
        <taxon>Sphingobacteriaceae</taxon>
        <taxon>Mucilaginibacter</taxon>
    </lineage>
</organism>